<reference evidence="2 3" key="1">
    <citation type="submission" date="2019-03" db="EMBL/GenBank/DDBJ databases">
        <title>Dyadobacter AR-3-6 sp. nov., isolated from arctic soil.</title>
        <authorList>
            <person name="Chaudhary D.K."/>
        </authorList>
    </citation>
    <scope>NUCLEOTIDE SEQUENCE [LARGE SCALE GENOMIC DNA]</scope>
    <source>
        <strain evidence="2 3">AR-3-6</strain>
    </source>
</reference>
<dbReference type="PROSITE" id="PS51257">
    <property type="entry name" value="PROKAR_LIPOPROTEIN"/>
    <property type="match status" value="1"/>
</dbReference>
<comment type="caution">
    <text evidence="2">The sequence shown here is derived from an EMBL/GenBank/DDBJ whole genome shotgun (WGS) entry which is preliminary data.</text>
</comment>
<dbReference type="OrthoDB" id="597632at2"/>
<dbReference type="RefSeq" id="WP_131960542.1">
    <property type="nucleotide sequence ID" value="NZ_SMFL01000009.1"/>
</dbReference>
<keyword evidence="3" id="KW-1185">Reference proteome</keyword>
<feature type="chain" id="PRO_5020831158" description="Lipoprotein" evidence="1">
    <location>
        <begin position="26"/>
        <end position="279"/>
    </location>
</feature>
<dbReference type="Proteomes" id="UP000294850">
    <property type="component" value="Unassembled WGS sequence"/>
</dbReference>
<evidence type="ECO:0000313" key="2">
    <source>
        <dbReference type="EMBL" id="TDE12475.1"/>
    </source>
</evidence>
<name>A0A4R5DNJ9_9BACT</name>
<feature type="signal peptide" evidence="1">
    <location>
        <begin position="1"/>
        <end position="25"/>
    </location>
</feature>
<evidence type="ECO:0000256" key="1">
    <source>
        <dbReference type="SAM" id="SignalP"/>
    </source>
</evidence>
<proteinExistence type="predicted"/>
<dbReference type="GO" id="GO:0043448">
    <property type="term" value="P:alkane catabolic process"/>
    <property type="evidence" value="ECO:0007669"/>
    <property type="project" value="TreeGrafter"/>
</dbReference>
<accession>A0A4R5DNJ9</accession>
<evidence type="ECO:0008006" key="4">
    <source>
        <dbReference type="Google" id="ProtNLM"/>
    </source>
</evidence>
<evidence type="ECO:0000313" key="3">
    <source>
        <dbReference type="Proteomes" id="UP000294850"/>
    </source>
</evidence>
<sequence length="279" mass="30719">MKVFNFSRKLIALAFLVSASLSCSNDSDTNPEPTYDIALKETTAGKVLVDENGKTLYFFAKDVAGTSACSGGCVDTWPLFSKSASKLDPALNATDFGSITRADGKSQTTFKGWPLYYYKNDLASGDVKGENVGSVWFVAKPTYTIMFANAQLIGKDGKLYTSDYKEGTGETQFFVDGMGRTLYAFANDKKNQNKFTTNVETHDASWPIYVAELKDLPSTLDKSLFTTIDVFGKKQLTYKGWPLYYFGNDNQKRGLTKGVDSPRTGVWPIVNKESPVAPD</sequence>
<dbReference type="InterPro" id="IPR005297">
    <property type="entry name" value="Lipoprotein_repeat"/>
</dbReference>
<dbReference type="PANTHER" id="PTHR39335">
    <property type="entry name" value="BLL4220 PROTEIN"/>
    <property type="match status" value="1"/>
</dbReference>
<keyword evidence="1" id="KW-0732">Signal</keyword>
<gene>
    <name evidence="2" type="ORF">E0F88_22545</name>
</gene>
<protein>
    <recommendedName>
        <fullName evidence="4">Lipoprotein</fullName>
    </recommendedName>
</protein>
<dbReference type="Pfam" id="PF03640">
    <property type="entry name" value="Lipoprotein_15"/>
    <property type="match status" value="3"/>
</dbReference>
<dbReference type="PANTHER" id="PTHR39335:SF1">
    <property type="entry name" value="BLL4220 PROTEIN"/>
    <property type="match status" value="1"/>
</dbReference>
<dbReference type="AlphaFoldDB" id="A0A4R5DNJ9"/>
<organism evidence="2 3">
    <name type="scientific">Dyadobacter psychrotolerans</name>
    <dbReference type="NCBI Taxonomy" id="2541721"/>
    <lineage>
        <taxon>Bacteria</taxon>
        <taxon>Pseudomonadati</taxon>
        <taxon>Bacteroidota</taxon>
        <taxon>Cytophagia</taxon>
        <taxon>Cytophagales</taxon>
        <taxon>Spirosomataceae</taxon>
        <taxon>Dyadobacter</taxon>
    </lineage>
</organism>
<dbReference type="EMBL" id="SMFL01000009">
    <property type="protein sequence ID" value="TDE12475.1"/>
    <property type="molecule type" value="Genomic_DNA"/>
</dbReference>